<dbReference type="Proteomes" id="UP000000768">
    <property type="component" value="Chromosome 7"/>
</dbReference>
<evidence type="ECO:0000259" key="1">
    <source>
        <dbReference type="PROSITE" id="PS50144"/>
    </source>
</evidence>
<dbReference type="Pfam" id="PF22486">
    <property type="entry name" value="MATH_2"/>
    <property type="match status" value="1"/>
</dbReference>
<sequence length="110" mass="12094">MHHRPFAVAAACDDDDDHISLPRDDIATQSKVIASRCSTWAEMGTHTFEIVGYSLNKGMGIGNFIESAIFTVDRHSWVIRFYPDGATEGTRMFASVALVLMDEGAEVRAS</sequence>
<dbReference type="SUPFAM" id="SSF49599">
    <property type="entry name" value="TRAF domain-like"/>
    <property type="match status" value="1"/>
</dbReference>
<evidence type="ECO:0000313" key="2">
    <source>
        <dbReference type="EMBL" id="KXG24718.1"/>
    </source>
</evidence>
<reference evidence="3" key="2">
    <citation type="journal article" date="2018" name="Plant J.">
        <title>The Sorghum bicolor reference genome: improved assembly, gene annotations, a transcriptome atlas, and signatures of genome organization.</title>
        <authorList>
            <person name="McCormick R.F."/>
            <person name="Truong S.K."/>
            <person name="Sreedasyam A."/>
            <person name="Jenkins J."/>
            <person name="Shu S."/>
            <person name="Sims D."/>
            <person name="Kennedy M."/>
            <person name="Amirebrahimi M."/>
            <person name="Weers B.D."/>
            <person name="McKinley B."/>
            <person name="Mattison A."/>
            <person name="Morishige D.T."/>
            <person name="Grimwood J."/>
            <person name="Schmutz J."/>
            <person name="Mullet J.E."/>
        </authorList>
    </citation>
    <scope>NUCLEOTIDE SEQUENCE [LARGE SCALE GENOMIC DNA]</scope>
    <source>
        <strain evidence="3">cv. BTx623</strain>
    </source>
</reference>
<dbReference type="InterPro" id="IPR045005">
    <property type="entry name" value="BPM1-6"/>
</dbReference>
<feature type="domain" description="MATH" evidence="1">
    <location>
        <begin position="43"/>
        <end position="110"/>
    </location>
</feature>
<reference evidence="2 3" key="1">
    <citation type="journal article" date="2009" name="Nature">
        <title>The Sorghum bicolor genome and the diversification of grasses.</title>
        <authorList>
            <person name="Paterson A.H."/>
            <person name="Bowers J.E."/>
            <person name="Bruggmann R."/>
            <person name="Dubchak I."/>
            <person name="Grimwood J."/>
            <person name="Gundlach H."/>
            <person name="Haberer G."/>
            <person name="Hellsten U."/>
            <person name="Mitros T."/>
            <person name="Poliakov A."/>
            <person name="Schmutz J."/>
            <person name="Spannagl M."/>
            <person name="Tang H."/>
            <person name="Wang X."/>
            <person name="Wicker T."/>
            <person name="Bharti A.K."/>
            <person name="Chapman J."/>
            <person name="Feltus F.A."/>
            <person name="Gowik U."/>
            <person name="Grigoriev I.V."/>
            <person name="Lyons E."/>
            <person name="Maher C.A."/>
            <person name="Martis M."/>
            <person name="Narechania A."/>
            <person name="Otillar R.P."/>
            <person name="Penning B.W."/>
            <person name="Salamov A.A."/>
            <person name="Wang Y."/>
            <person name="Zhang L."/>
            <person name="Carpita N.C."/>
            <person name="Freeling M."/>
            <person name="Gingle A.R."/>
            <person name="Hash C.T."/>
            <person name="Keller B."/>
            <person name="Klein P."/>
            <person name="Kresovich S."/>
            <person name="McCann M.C."/>
            <person name="Ming R."/>
            <person name="Peterson D.G."/>
            <person name="Mehboob-ur-Rahman"/>
            <person name="Ware D."/>
            <person name="Westhoff P."/>
            <person name="Mayer K.F."/>
            <person name="Messing J."/>
            <person name="Rokhsar D.S."/>
        </authorList>
    </citation>
    <scope>NUCLEOTIDE SEQUENCE [LARGE SCALE GENOMIC DNA]</scope>
    <source>
        <strain evidence="3">cv. BTx623</strain>
    </source>
</reference>
<dbReference type="Gramene" id="KXG24718">
    <property type="protein sequence ID" value="KXG24718"/>
    <property type="gene ID" value="SORBI_3007G077600"/>
</dbReference>
<proteinExistence type="predicted"/>
<gene>
    <name evidence="2" type="ORF">SORBI_3007G077600</name>
</gene>
<dbReference type="InterPro" id="IPR008974">
    <property type="entry name" value="TRAF-like"/>
</dbReference>
<name>A0A1B6PGC6_SORBI</name>
<dbReference type="InParanoid" id="A0A1B6PGC6"/>
<keyword evidence="3" id="KW-1185">Reference proteome</keyword>
<dbReference type="CDD" id="cd00121">
    <property type="entry name" value="MATH"/>
    <property type="match status" value="1"/>
</dbReference>
<dbReference type="eggNOG" id="KOG1987">
    <property type="taxonomic scope" value="Eukaryota"/>
</dbReference>
<dbReference type="EMBL" id="CM000766">
    <property type="protein sequence ID" value="KXG24718.1"/>
    <property type="molecule type" value="Genomic_DNA"/>
</dbReference>
<accession>A0A1B6PGC6</accession>
<dbReference type="OrthoDB" id="688873at2759"/>
<dbReference type="GO" id="GO:0016567">
    <property type="term" value="P:protein ubiquitination"/>
    <property type="evidence" value="ECO:0007669"/>
    <property type="project" value="InterPro"/>
</dbReference>
<dbReference type="Gene3D" id="2.60.210.10">
    <property type="entry name" value="Apoptosis, Tumor Necrosis Factor Receptor Associated Protein 2, Chain A"/>
    <property type="match status" value="1"/>
</dbReference>
<dbReference type="InterPro" id="IPR002083">
    <property type="entry name" value="MATH/TRAF_dom"/>
</dbReference>
<evidence type="ECO:0000313" key="3">
    <source>
        <dbReference type="Proteomes" id="UP000000768"/>
    </source>
</evidence>
<protein>
    <recommendedName>
        <fullName evidence="1">MATH domain-containing protein</fullName>
    </recommendedName>
</protein>
<dbReference type="STRING" id="4558.A0A1B6PGC6"/>
<organism evidence="2 3">
    <name type="scientific">Sorghum bicolor</name>
    <name type="common">Sorghum</name>
    <name type="synonym">Sorghum vulgare</name>
    <dbReference type="NCBI Taxonomy" id="4558"/>
    <lineage>
        <taxon>Eukaryota</taxon>
        <taxon>Viridiplantae</taxon>
        <taxon>Streptophyta</taxon>
        <taxon>Embryophyta</taxon>
        <taxon>Tracheophyta</taxon>
        <taxon>Spermatophyta</taxon>
        <taxon>Magnoliopsida</taxon>
        <taxon>Liliopsida</taxon>
        <taxon>Poales</taxon>
        <taxon>Poaceae</taxon>
        <taxon>PACMAD clade</taxon>
        <taxon>Panicoideae</taxon>
        <taxon>Andropogonodae</taxon>
        <taxon>Andropogoneae</taxon>
        <taxon>Sorghinae</taxon>
        <taxon>Sorghum</taxon>
    </lineage>
</organism>
<dbReference type="PANTHER" id="PTHR26379:SF433">
    <property type="entry name" value="OS08G0226800 PROTEIN"/>
    <property type="match status" value="1"/>
</dbReference>
<dbReference type="PANTHER" id="PTHR26379">
    <property type="entry name" value="BTB/POZ AND MATH DOMAIN-CONTAINING PROTEIN 1"/>
    <property type="match status" value="1"/>
</dbReference>
<dbReference type="AlphaFoldDB" id="A0A1B6PGC6"/>
<dbReference type="PROSITE" id="PS50144">
    <property type="entry name" value="MATH"/>
    <property type="match status" value="1"/>
</dbReference>